<organism evidence="1 2">
    <name type="scientific">Aspergillus chevalieri</name>
    <name type="common">Eurotium chevalieri</name>
    <dbReference type="NCBI Taxonomy" id="182096"/>
    <lineage>
        <taxon>Eukaryota</taxon>
        <taxon>Fungi</taxon>
        <taxon>Dikarya</taxon>
        <taxon>Ascomycota</taxon>
        <taxon>Pezizomycotina</taxon>
        <taxon>Eurotiomycetes</taxon>
        <taxon>Eurotiomycetidae</taxon>
        <taxon>Eurotiales</taxon>
        <taxon>Aspergillaceae</taxon>
        <taxon>Aspergillus</taxon>
        <taxon>Aspergillus subgen. Aspergillus</taxon>
    </lineage>
</organism>
<keyword evidence="2" id="KW-1185">Reference proteome</keyword>
<sequence>MFALLIHLPEPLEKYTEHPDMVFEVKQKVATFHRILSQLLILLEWLAPHFPRSFYIGSIKSPDQETGSLSAPLPPEAHCGKLYRTDDAEAQFYCHDDSTTQGSFGFNNLSGIPGSEELSDEEFNRLVDTMYPIESCANQSLGLTDYKAGIETETTAGNKDKDIQGTGKPHAKGISGGVCLGEEESKNLAIATKWEQLQHEHNFAGNLFTIFRRFVPDIGAQVTNRLLQLALALFLPETLLRVKKHIEFLRQKTEFRTEMYGPVPTWIYRTAVQCCQGRNPNQFSMRLFQWYVYQYIETQRGLWDPAIARHPSRDHIINQIATSEINGPRAPDYAPSGLDLVKRKIQSWHDQG</sequence>
<dbReference type="AlphaFoldDB" id="A0A7R7ZIA4"/>
<proteinExistence type="predicted"/>
<dbReference type="KEGG" id="ache:ACHE_10460A"/>
<dbReference type="EMBL" id="AP024416">
    <property type="protein sequence ID" value="BCR83058.1"/>
    <property type="molecule type" value="Genomic_DNA"/>
</dbReference>
<reference evidence="1" key="2">
    <citation type="submission" date="2021-02" db="EMBL/GenBank/DDBJ databases">
        <title>Aspergillus chevalieri M1 genome sequence.</title>
        <authorList>
            <person name="Kadooka C."/>
            <person name="Mori K."/>
            <person name="Futagami T."/>
        </authorList>
    </citation>
    <scope>NUCLEOTIDE SEQUENCE</scope>
    <source>
        <strain evidence="1">M1</strain>
    </source>
</reference>
<reference evidence="1" key="1">
    <citation type="submission" date="2021-01" db="EMBL/GenBank/DDBJ databases">
        <authorList>
            <consortium name="Aspergillus chevalieri M1 genome sequencing consortium"/>
            <person name="Kazuki M."/>
            <person name="Futagami T."/>
        </authorList>
    </citation>
    <scope>NUCLEOTIDE SEQUENCE</scope>
    <source>
        <strain evidence="1">M1</strain>
    </source>
</reference>
<name>A0A7R7ZIA4_ASPCH</name>
<accession>A0A7R7ZIA4</accession>
<evidence type="ECO:0000313" key="2">
    <source>
        <dbReference type="Proteomes" id="UP000637239"/>
    </source>
</evidence>
<protein>
    <submittedName>
        <fullName evidence="1">Uncharacterized protein</fullName>
    </submittedName>
</protein>
<dbReference type="Proteomes" id="UP000637239">
    <property type="component" value="Chromosome 1"/>
</dbReference>
<dbReference type="RefSeq" id="XP_043131580.1">
    <property type="nucleotide sequence ID" value="XM_043279520.1"/>
</dbReference>
<gene>
    <name evidence="1" type="ORF">ACHE_10460A</name>
</gene>
<evidence type="ECO:0000313" key="1">
    <source>
        <dbReference type="EMBL" id="BCR83058.1"/>
    </source>
</evidence>
<dbReference type="GeneID" id="66977417"/>